<evidence type="ECO:0000313" key="2">
    <source>
        <dbReference type="Proteomes" id="UP000651010"/>
    </source>
</evidence>
<evidence type="ECO:0000313" key="1">
    <source>
        <dbReference type="EMBL" id="MBE1159250.1"/>
    </source>
</evidence>
<dbReference type="Proteomes" id="UP000651010">
    <property type="component" value="Unassembled WGS sequence"/>
</dbReference>
<gene>
    <name evidence="1" type="ORF">IGX34_02560</name>
</gene>
<sequence length="223" mass="25102">MHLELPKASLESGKDFLKHYLMIVLSILTALGLEAWIEHAHHQHAAQVASAQIDAEIRANLAEIHIALTEDTEHAQTFARIRDGLEQDLRANTPEATIEQHILAQTGDGNFNLNLRWPTLRQEAWDVAVANQSVSWLDDERMRRYSAAYSAQRDVVNSLSANLGLVMNGPRMIDTATDLRSGHVDPREFLHVIAQMALMLRQAKDNLGTLQQRLQDALPEEKH</sequence>
<comment type="caution">
    <text evidence="1">The sequence shown here is derived from an EMBL/GenBank/DDBJ whole genome shotgun (WGS) entry which is preliminary data.</text>
</comment>
<accession>A0ABR9G5D8</accession>
<dbReference type="RefSeq" id="WP_192554087.1">
    <property type="nucleotide sequence ID" value="NZ_JACZZA010000001.1"/>
</dbReference>
<keyword evidence="2" id="KW-1185">Reference proteome</keyword>
<reference evidence="1 2" key="1">
    <citation type="submission" date="2020-09" db="EMBL/GenBank/DDBJ databases">
        <title>Dyella sp. 7MK23 isolated from forest soil.</title>
        <authorList>
            <person name="Fu J."/>
        </authorList>
    </citation>
    <scope>NUCLEOTIDE SEQUENCE [LARGE SCALE GENOMIC DNA]</scope>
    <source>
        <strain evidence="1 2">7MK23</strain>
    </source>
</reference>
<organism evidence="1 2">
    <name type="scientific">Dyella acidiphila</name>
    <dbReference type="NCBI Taxonomy" id="2775866"/>
    <lineage>
        <taxon>Bacteria</taxon>
        <taxon>Pseudomonadati</taxon>
        <taxon>Pseudomonadota</taxon>
        <taxon>Gammaproteobacteria</taxon>
        <taxon>Lysobacterales</taxon>
        <taxon>Rhodanobacteraceae</taxon>
        <taxon>Dyella</taxon>
    </lineage>
</organism>
<proteinExistence type="predicted"/>
<protein>
    <submittedName>
        <fullName evidence="1">Uncharacterized protein</fullName>
    </submittedName>
</protein>
<dbReference type="EMBL" id="JACZZA010000001">
    <property type="protein sequence ID" value="MBE1159250.1"/>
    <property type="molecule type" value="Genomic_DNA"/>
</dbReference>
<name>A0ABR9G5D8_9GAMM</name>